<dbReference type="AlphaFoldDB" id="F0VFY5"/>
<feature type="region of interest" description="Disordered" evidence="1">
    <location>
        <begin position="102"/>
        <end position="128"/>
    </location>
</feature>
<keyword evidence="3" id="KW-1185">Reference proteome</keyword>
<dbReference type="eggNOG" id="ENOG502TMUN">
    <property type="taxonomic scope" value="Eukaryota"/>
</dbReference>
<organism evidence="2 3">
    <name type="scientific">Neospora caninum (strain Liverpool)</name>
    <dbReference type="NCBI Taxonomy" id="572307"/>
    <lineage>
        <taxon>Eukaryota</taxon>
        <taxon>Sar</taxon>
        <taxon>Alveolata</taxon>
        <taxon>Apicomplexa</taxon>
        <taxon>Conoidasida</taxon>
        <taxon>Coccidia</taxon>
        <taxon>Eucoccidiorida</taxon>
        <taxon>Eimeriorina</taxon>
        <taxon>Sarcocystidae</taxon>
        <taxon>Neospora</taxon>
    </lineage>
</organism>
<protein>
    <submittedName>
        <fullName evidence="2">Uncharacterized protein</fullName>
    </submittedName>
</protein>
<proteinExistence type="predicted"/>
<feature type="compositionally biased region" description="Basic and acidic residues" evidence="1">
    <location>
        <begin position="106"/>
        <end position="121"/>
    </location>
</feature>
<sequence length="322" mass="34202">MCLGRRTCVFSFALPLQASPTHPDFVEFLVALLARRGSLFLASSAPRCVSPGLPTFSSSPCSSSGVSSFSRPAPGAKAFLPPPLAIAVFNLTLHRVSAAAGACEEGSGRSERTRREERDTPVDATRTLGPACLPPHECDEVLMRALLSSLSRNCSFFLSSSASTSSSSSVSVSSCSTSVPSSSASAASVMPHLPATEAEMKKNTRPLNAALLLASAMARFAHLARTGAFPFSTSSSPSTLDVLNWAVLWEEALLPRFHVSLDQASLCSEGKQRPTGVTAREKTKGGRRGRRKLREKASALCTLREEKERQSKDGGEGRERAT</sequence>
<gene>
    <name evidence="2" type="ORF">NCLIV_024170</name>
</gene>
<dbReference type="Proteomes" id="UP000007494">
    <property type="component" value="Chromosome VIIb"/>
</dbReference>
<feature type="compositionally biased region" description="Basic residues" evidence="1">
    <location>
        <begin position="285"/>
        <end position="294"/>
    </location>
</feature>
<dbReference type="GeneID" id="13444874"/>
<name>F0VFY5_NEOCL</name>
<dbReference type="EMBL" id="FR823389">
    <property type="protein sequence ID" value="CBZ52629.1"/>
    <property type="molecule type" value="Genomic_DNA"/>
</dbReference>
<reference evidence="3" key="1">
    <citation type="journal article" date="2012" name="PLoS Pathog.">
        <title>Comparative genomics of the apicomplexan parasites Toxoplasma gondii and Neospora caninum: Coccidia differing in host range and transmission strategy.</title>
        <authorList>
            <person name="Reid A.J."/>
            <person name="Vermont S.J."/>
            <person name="Cotton J.A."/>
            <person name="Harris D."/>
            <person name="Hill-Cawthorne G.A."/>
            <person name="Konen-Waisman S."/>
            <person name="Latham S.M."/>
            <person name="Mourier T."/>
            <person name="Norton R."/>
            <person name="Quail M.A."/>
            <person name="Sanders M."/>
            <person name="Shanmugam D."/>
            <person name="Sohal A."/>
            <person name="Wasmuth J.D."/>
            <person name="Brunk B."/>
            <person name="Grigg M.E."/>
            <person name="Howard J.C."/>
            <person name="Parkinson J."/>
            <person name="Roos D.S."/>
            <person name="Trees A.J."/>
            <person name="Berriman M."/>
            <person name="Pain A."/>
            <person name="Wastling J.M."/>
        </authorList>
    </citation>
    <scope>NUCLEOTIDE SEQUENCE [LARGE SCALE GENOMIC DNA]</scope>
    <source>
        <strain evidence="3">Liverpool</strain>
    </source>
</reference>
<feature type="region of interest" description="Disordered" evidence="1">
    <location>
        <begin position="268"/>
        <end position="322"/>
    </location>
</feature>
<dbReference type="VEuPathDB" id="ToxoDB:NCLIV_024170"/>
<evidence type="ECO:0000256" key="1">
    <source>
        <dbReference type="SAM" id="MobiDB-lite"/>
    </source>
</evidence>
<evidence type="ECO:0000313" key="3">
    <source>
        <dbReference type="Proteomes" id="UP000007494"/>
    </source>
</evidence>
<feature type="compositionally biased region" description="Basic and acidic residues" evidence="1">
    <location>
        <begin position="303"/>
        <end position="322"/>
    </location>
</feature>
<dbReference type="RefSeq" id="XP_003882661.1">
    <property type="nucleotide sequence ID" value="XM_003882612.1"/>
</dbReference>
<dbReference type="InParanoid" id="F0VFY5"/>
<evidence type="ECO:0000313" key="2">
    <source>
        <dbReference type="EMBL" id="CBZ52629.1"/>
    </source>
</evidence>
<accession>F0VFY5</accession>